<protein>
    <submittedName>
        <fullName evidence="1">Uncharacterized protein</fullName>
    </submittedName>
</protein>
<organism evidence="1 2">
    <name type="scientific">Vibrio phage phi50-12</name>
    <dbReference type="NCBI Taxonomy" id="2654972"/>
    <lineage>
        <taxon>Viruses</taxon>
        <taxon>Duplodnaviria</taxon>
        <taxon>Heunggongvirae</taxon>
        <taxon>Uroviricota</taxon>
        <taxon>Caudoviricetes</taxon>
        <taxon>Schitoviridae</taxon>
        <taxon>Penintadodekavirus</taxon>
        <taxon>Penintadodekavirus 5012</taxon>
    </lineage>
</organism>
<name>A0A5P8PRC9_9CAUD</name>
<accession>A0A5P8PRC9</accession>
<reference evidence="1 2" key="1">
    <citation type="submission" date="2019-10" db="EMBL/GenBank/DDBJ databases">
        <authorList>
            <person name="Lin L.C."/>
        </authorList>
    </citation>
    <scope>NUCLEOTIDE SEQUENCE [LARGE SCALE GENOMIC DNA]</scope>
</reference>
<dbReference type="Proteomes" id="UP000325783">
    <property type="component" value="Segment"/>
</dbReference>
<evidence type="ECO:0000313" key="2">
    <source>
        <dbReference type="Proteomes" id="UP000325783"/>
    </source>
</evidence>
<dbReference type="EMBL" id="MN584918">
    <property type="protein sequence ID" value="QFR59833.1"/>
    <property type="molecule type" value="Genomic_DNA"/>
</dbReference>
<proteinExistence type="predicted"/>
<evidence type="ECO:0000313" key="1">
    <source>
        <dbReference type="EMBL" id="QFR59833.1"/>
    </source>
</evidence>
<gene>
    <name evidence="1" type="ORF">VOWphi5012_049</name>
</gene>
<keyword evidence="2" id="KW-1185">Reference proteome</keyword>
<sequence length="83" mass="9694">MNINTVFNVRNERYDYSEEYMGTCGDSELADWIARQVENLPVVTISSEEYESGFYIHNHLSIKDNPRYILVVTKEITDDKITV</sequence>